<evidence type="ECO:0000313" key="2">
    <source>
        <dbReference type="Proteomes" id="UP000029964"/>
    </source>
</evidence>
<sequence length="331" mass="36232">MAQVIGIIAGLLKIVQFGIDNFSEEPDPGSTIKVAVALDGKGGTNNAGGDLPDVRVWNEYVDFVGMTADPGHVGHGNLGQIDVEHENQGVYSLFSANDDAICVAWATTTWSEERGGNKYAVSGDFGRECGGTWYVSGMYPSSETDYQPDCFWIDANGDQPQTGFQVRWPAFSGQEWDKNDTDPQRFCNDVDFGLRDEPDPNTITYWTRSGVVGNKVAGSGRRTGAALRRRTSWAAEELVISDSKSHSAQRLCESDTSMGPDFAHESERLFCDMGTKTLYDYCTGETDGPCFDSNIQALSTNKRGASRVRSAVVPYKRVRDWRGGNKGRRAA</sequence>
<name>A0A086STA8_HAPC1</name>
<protein>
    <submittedName>
        <fullName evidence="1">Uncharacterized protein</fullName>
    </submittedName>
</protein>
<dbReference type="Proteomes" id="UP000029964">
    <property type="component" value="Unassembled WGS sequence"/>
</dbReference>
<dbReference type="AlphaFoldDB" id="A0A086STA8"/>
<proteinExistence type="predicted"/>
<keyword evidence="2" id="KW-1185">Reference proteome</keyword>
<organism evidence="1 2">
    <name type="scientific">Hapsidospora chrysogenum (strain ATCC 11550 / CBS 779.69 / DSM 880 / IAM 14645 / JCM 23072 / IMI 49137)</name>
    <name type="common">Acremonium chrysogenum</name>
    <dbReference type="NCBI Taxonomy" id="857340"/>
    <lineage>
        <taxon>Eukaryota</taxon>
        <taxon>Fungi</taxon>
        <taxon>Dikarya</taxon>
        <taxon>Ascomycota</taxon>
        <taxon>Pezizomycotina</taxon>
        <taxon>Sordariomycetes</taxon>
        <taxon>Hypocreomycetidae</taxon>
        <taxon>Hypocreales</taxon>
        <taxon>Bionectriaceae</taxon>
        <taxon>Hapsidospora</taxon>
    </lineage>
</organism>
<dbReference type="EMBL" id="JPKY01000228">
    <property type="protein sequence ID" value="KFH40340.1"/>
    <property type="molecule type" value="Genomic_DNA"/>
</dbReference>
<reference evidence="2" key="1">
    <citation type="journal article" date="2014" name="Genome Announc.">
        <title>Genome sequence and annotation of Acremonium chrysogenum, producer of the beta-lactam antibiotic cephalosporin C.</title>
        <authorList>
            <person name="Terfehr D."/>
            <person name="Dahlmann T.A."/>
            <person name="Specht T."/>
            <person name="Zadra I."/>
            <person name="Kuernsteiner H."/>
            <person name="Kueck U."/>
        </authorList>
    </citation>
    <scope>NUCLEOTIDE SEQUENCE [LARGE SCALE GENOMIC DNA]</scope>
    <source>
        <strain evidence="2">ATCC 11550 / CBS 779.69 / DSM 880 / IAM 14645 / JCM 23072 / IMI 49137</strain>
    </source>
</reference>
<accession>A0A086STA8</accession>
<evidence type="ECO:0000313" key="1">
    <source>
        <dbReference type="EMBL" id="KFH40340.1"/>
    </source>
</evidence>
<dbReference type="HOGENOM" id="CLU_046577_1_0_1"/>
<dbReference type="OrthoDB" id="5365129at2759"/>
<comment type="caution">
    <text evidence="1">The sequence shown here is derived from an EMBL/GenBank/DDBJ whole genome shotgun (WGS) entry which is preliminary data.</text>
</comment>
<gene>
    <name evidence="1" type="ORF">ACRE_089970</name>
</gene>